<dbReference type="AlphaFoldDB" id="A0A1H9H767"/>
<dbReference type="Proteomes" id="UP000199233">
    <property type="component" value="Unassembled WGS sequence"/>
</dbReference>
<keyword evidence="5" id="KW-1185">Reference proteome</keyword>
<dbReference type="InterPro" id="IPR001387">
    <property type="entry name" value="Cro/C1-type_HTH"/>
</dbReference>
<dbReference type="GO" id="GO:0003677">
    <property type="term" value="F:DNA binding"/>
    <property type="evidence" value="ECO:0007669"/>
    <property type="project" value="InterPro"/>
</dbReference>
<dbReference type="Gene3D" id="1.10.260.40">
    <property type="entry name" value="lambda repressor-like DNA-binding domains"/>
    <property type="match status" value="1"/>
</dbReference>
<keyword evidence="2" id="KW-0472">Membrane</keyword>
<feature type="region of interest" description="Disordered" evidence="1">
    <location>
        <begin position="153"/>
        <end position="237"/>
    </location>
</feature>
<keyword evidence="2" id="KW-1133">Transmembrane helix</keyword>
<accession>A0A1H9H767</accession>
<dbReference type="STRING" id="489703.SAMN04488038_10847"/>
<dbReference type="PANTHER" id="PTHR34475:SF1">
    <property type="entry name" value="CYTOSKELETON PROTEIN RODZ"/>
    <property type="match status" value="1"/>
</dbReference>
<protein>
    <submittedName>
        <fullName evidence="4">Cytoskeleton protein RodZ</fullName>
    </submittedName>
</protein>
<keyword evidence="2" id="KW-0812">Transmembrane</keyword>
<dbReference type="InterPro" id="IPR010982">
    <property type="entry name" value="Lambda_DNA-bd_dom_sf"/>
</dbReference>
<evidence type="ECO:0000256" key="1">
    <source>
        <dbReference type="SAM" id="MobiDB-lite"/>
    </source>
</evidence>
<evidence type="ECO:0000256" key="2">
    <source>
        <dbReference type="SAM" id="Phobius"/>
    </source>
</evidence>
<dbReference type="RefSeq" id="WP_093285813.1">
    <property type="nucleotide sequence ID" value="NZ_FOFS01000008.1"/>
</dbReference>
<evidence type="ECO:0000313" key="4">
    <source>
        <dbReference type="EMBL" id="SEQ58068.1"/>
    </source>
</evidence>
<feature type="compositionally biased region" description="Low complexity" evidence="1">
    <location>
        <begin position="188"/>
        <end position="234"/>
    </location>
</feature>
<evidence type="ECO:0000313" key="5">
    <source>
        <dbReference type="Proteomes" id="UP000199233"/>
    </source>
</evidence>
<dbReference type="CDD" id="cd00093">
    <property type="entry name" value="HTH_XRE"/>
    <property type="match status" value="1"/>
</dbReference>
<dbReference type="EMBL" id="FOFS01000008">
    <property type="protein sequence ID" value="SEQ58068.1"/>
    <property type="molecule type" value="Genomic_DNA"/>
</dbReference>
<dbReference type="InterPro" id="IPR050400">
    <property type="entry name" value="Bact_Cytoskel_RodZ"/>
</dbReference>
<reference evidence="5" key="1">
    <citation type="submission" date="2016-10" db="EMBL/GenBank/DDBJ databases">
        <authorList>
            <person name="Varghese N."/>
            <person name="Submissions S."/>
        </authorList>
    </citation>
    <scope>NUCLEOTIDE SEQUENCE [LARGE SCALE GENOMIC DNA]</scope>
    <source>
        <strain evidence="5">DSM 25927</strain>
    </source>
</reference>
<feature type="domain" description="HTH cro/C1-type" evidence="3">
    <location>
        <begin position="29"/>
        <end position="60"/>
    </location>
</feature>
<feature type="compositionally biased region" description="Polar residues" evidence="1">
    <location>
        <begin position="153"/>
        <end position="166"/>
    </location>
</feature>
<dbReference type="PROSITE" id="PS50943">
    <property type="entry name" value="HTH_CROC1"/>
    <property type="match status" value="1"/>
</dbReference>
<proteinExistence type="predicted"/>
<name>A0A1H9H767_9GAMM</name>
<dbReference type="Pfam" id="PF13464">
    <property type="entry name" value="RodZ_C"/>
    <property type="match status" value="1"/>
</dbReference>
<dbReference type="PANTHER" id="PTHR34475">
    <property type="match status" value="1"/>
</dbReference>
<gene>
    <name evidence="4" type="ORF">SAMN04488038_10847</name>
</gene>
<dbReference type="SUPFAM" id="SSF47413">
    <property type="entry name" value="lambda repressor-like DNA-binding domains"/>
    <property type="match status" value="1"/>
</dbReference>
<sequence length="325" mass="33770">MTMEAPRVSTPEPNPPPAPVTTASPGSLIRAARESSGLSLDDLASMIKLARSTLEALERDDFQALLEPVYVRGYYRKCAKVLGLDEKALLDGYAQRVTHKSPLPPSKLRLASGGDLGSTNRLPVPTAVLVAVLAILACALLWFLRGAGSPAAHNSATSSVPSNVVTTPMAGESGATNAEPQQQAPAVETPTAPGADAAAVTAPEASAPATAPEISPSVAPTPAPAAQAASTPPADEQAVVGEGAALFKFKKSSWLRIKDADGRLVVRAEFPAGSQRRYGGKQPLDVFIGAAADVTLEYEGKAIDLAPYTRENKTAWLVLPLKPQQ</sequence>
<dbReference type="InterPro" id="IPR025194">
    <property type="entry name" value="RodZ-like_C"/>
</dbReference>
<dbReference type="Pfam" id="PF13413">
    <property type="entry name" value="HTH_25"/>
    <property type="match status" value="1"/>
</dbReference>
<organism evidence="4 5">
    <name type="scientific">Solimonas aquatica</name>
    <dbReference type="NCBI Taxonomy" id="489703"/>
    <lineage>
        <taxon>Bacteria</taxon>
        <taxon>Pseudomonadati</taxon>
        <taxon>Pseudomonadota</taxon>
        <taxon>Gammaproteobacteria</taxon>
        <taxon>Nevskiales</taxon>
        <taxon>Nevskiaceae</taxon>
        <taxon>Solimonas</taxon>
    </lineage>
</organism>
<evidence type="ECO:0000259" key="3">
    <source>
        <dbReference type="PROSITE" id="PS50943"/>
    </source>
</evidence>
<feature type="region of interest" description="Disordered" evidence="1">
    <location>
        <begin position="1"/>
        <end position="24"/>
    </location>
</feature>
<dbReference type="OrthoDB" id="9790252at2"/>
<feature type="compositionally biased region" description="Polar residues" evidence="1">
    <location>
        <begin position="174"/>
        <end position="184"/>
    </location>
</feature>
<feature type="transmembrane region" description="Helical" evidence="2">
    <location>
        <begin position="122"/>
        <end position="144"/>
    </location>
</feature>